<dbReference type="InterPro" id="IPR007110">
    <property type="entry name" value="Ig-like_dom"/>
</dbReference>
<evidence type="ECO:0000256" key="4">
    <source>
        <dbReference type="ARBA" id="ARBA00022737"/>
    </source>
</evidence>
<dbReference type="SMART" id="SM00130">
    <property type="entry name" value="KR"/>
    <property type="match status" value="2"/>
</dbReference>
<dbReference type="InterPro" id="IPR003598">
    <property type="entry name" value="Ig_sub2"/>
</dbReference>
<dbReference type="InterPro" id="IPR036179">
    <property type="entry name" value="Ig-like_dom_sf"/>
</dbReference>
<dbReference type="SMART" id="SM00409">
    <property type="entry name" value="IG"/>
    <property type="match status" value="3"/>
</dbReference>
<feature type="domain" description="Ig-like" evidence="12">
    <location>
        <begin position="355"/>
        <end position="434"/>
    </location>
</feature>
<evidence type="ECO:0000259" key="11">
    <source>
        <dbReference type="PROSITE" id="PS50070"/>
    </source>
</evidence>
<dbReference type="Gene3D" id="2.10.70.10">
    <property type="entry name" value="Complement Module, domain 1"/>
    <property type="match status" value="2"/>
</dbReference>
<gene>
    <name evidence="14" type="ORF">MGAL_10B024928</name>
</gene>
<dbReference type="InterPro" id="IPR013098">
    <property type="entry name" value="Ig_I-set"/>
</dbReference>
<dbReference type="InterPro" id="IPR035976">
    <property type="entry name" value="Sushi/SCR/CCP_sf"/>
</dbReference>
<dbReference type="InterPro" id="IPR038178">
    <property type="entry name" value="Kringle_sf"/>
</dbReference>
<evidence type="ECO:0000256" key="1">
    <source>
        <dbReference type="ARBA" id="ARBA00022536"/>
    </source>
</evidence>
<dbReference type="Gene3D" id="2.10.25.10">
    <property type="entry name" value="Laminin"/>
    <property type="match status" value="2"/>
</dbReference>
<evidence type="ECO:0000259" key="12">
    <source>
        <dbReference type="PROSITE" id="PS50835"/>
    </source>
</evidence>
<accession>A0A8B6BYE6</accession>
<feature type="domain" description="Sushi" evidence="13">
    <location>
        <begin position="119"/>
        <end position="176"/>
    </location>
</feature>
<feature type="domain" description="EGF-like" evidence="10">
    <location>
        <begin position="176"/>
        <end position="212"/>
    </location>
</feature>
<evidence type="ECO:0000256" key="5">
    <source>
        <dbReference type="ARBA" id="ARBA00023157"/>
    </source>
</evidence>
<dbReference type="PROSITE" id="PS01186">
    <property type="entry name" value="EGF_2"/>
    <property type="match status" value="1"/>
</dbReference>
<sequence>MEALAKTGRCIILNMQTILKTITFAEIQGQIHLIKLGVIPETNCRNSTNDLHYNGTINISRHGKTCHRWINIPFRYPNERENYCRTPLYDSDNAGGPWCYVNSTDYSWERCNIPICGGAECPVFVDNLETLDRKTRYHYGESVILNCKSGYILIGQKLLTCLQSGQWNDTIPRCEDVDECSSNPCKNGGTCTDRVNGYTCTCRDNYFGATCQDDIRKCHYATCRNRGICKEGLNGTHVCICPRGYTGESCEQEPNSKLPPQILLNSKITIPEGTSNSSIPCFAEGIPLPSIKWESIDKTSLPSNARQVVDYLIFENVTMADSGLYMCTAKNGIGTAFKVLHLIVKAKPALLHTGPVIHAISTVKVDYYTDAKLVCNVTGFPKPTVTWKHGNKLLHTSGNIMVVHNVTNTTAGYYTCIATNDVGTSQVNIFLEVTYDTPKIVTPPRTAFVMVGQSHSFTCIATGHPKPSLTWSFKTFAQESTSMPSHQLHQNGQELTLFPLKTLESGTLTCAAVNAFGVDRASVAVVIKNRCRKSDDDLSYNGNISITRHGRTCRMWSTASRYQSEQLNYCRTPMGDSDNDGGPWCYDDINWDRCNVPICDGAVCPDLKGHNLETLDKKLTYQYGEEAYLKCKAGYKLFGQEFLTCDQSGQWNETIPSCGVPAFKIAPQIFLSAKITFDEGDSMRYITCFAEGIPLPTITWESVDVSIAINFMHK</sequence>
<proteinExistence type="predicted"/>
<dbReference type="InterPro" id="IPR050958">
    <property type="entry name" value="Cell_Adh-Cytoskel_Orgn"/>
</dbReference>
<dbReference type="SMART" id="SM00032">
    <property type="entry name" value="CCP"/>
    <property type="match status" value="2"/>
</dbReference>
<dbReference type="InterPro" id="IPR001881">
    <property type="entry name" value="EGF-like_Ca-bd_dom"/>
</dbReference>
<evidence type="ECO:0000256" key="7">
    <source>
        <dbReference type="PROSITE-ProRule" id="PRU00076"/>
    </source>
</evidence>
<dbReference type="GO" id="GO:0007156">
    <property type="term" value="P:homophilic cell adhesion via plasma membrane adhesion molecules"/>
    <property type="evidence" value="ECO:0007669"/>
    <property type="project" value="TreeGrafter"/>
</dbReference>
<protein>
    <submittedName>
        <fullName evidence="14">Uncharacterized protein</fullName>
    </submittedName>
</protein>
<dbReference type="SUPFAM" id="SSF57440">
    <property type="entry name" value="Kringle-like"/>
    <property type="match status" value="2"/>
</dbReference>
<keyword evidence="15" id="KW-1185">Reference proteome</keyword>
<dbReference type="Pfam" id="PF07679">
    <property type="entry name" value="I-set"/>
    <property type="match status" value="1"/>
</dbReference>
<dbReference type="Gene3D" id="2.60.40.10">
    <property type="entry name" value="Immunoglobulins"/>
    <property type="match status" value="3"/>
</dbReference>
<dbReference type="Pfam" id="PF13895">
    <property type="entry name" value="Ig_2"/>
    <property type="match status" value="1"/>
</dbReference>
<feature type="domain" description="EGF-like" evidence="10">
    <location>
        <begin position="214"/>
        <end position="251"/>
    </location>
</feature>
<dbReference type="SMART" id="SM00408">
    <property type="entry name" value="IGc2"/>
    <property type="match status" value="3"/>
</dbReference>
<dbReference type="PROSITE" id="PS00010">
    <property type="entry name" value="ASX_HYDROXYL"/>
    <property type="match status" value="1"/>
</dbReference>
<dbReference type="GO" id="GO:0005509">
    <property type="term" value="F:calcium ion binding"/>
    <property type="evidence" value="ECO:0007669"/>
    <property type="project" value="InterPro"/>
</dbReference>
<feature type="domain" description="Sushi" evidence="13">
    <location>
        <begin position="602"/>
        <end position="660"/>
    </location>
</feature>
<dbReference type="GO" id="GO:0005886">
    <property type="term" value="C:plasma membrane"/>
    <property type="evidence" value="ECO:0007669"/>
    <property type="project" value="TreeGrafter"/>
</dbReference>
<comment type="caution">
    <text evidence="14">The sequence shown here is derived from an EMBL/GenBank/DDBJ whole genome shotgun (WGS) entry which is preliminary data.</text>
</comment>
<organism evidence="14 15">
    <name type="scientific">Mytilus galloprovincialis</name>
    <name type="common">Mediterranean mussel</name>
    <dbReference type="NCBI Taxonomy" id="29158"/>
    <lineage>
        <taxon>Eukaryota</taxon>
        <taxon>Metazoa</taxon>
        <taxon>Spiralia</taxon>
        <taxon>Lophotrochozoa</taxon>
        <taxon>Mollusca</taxon>
        <taxon>Bivalvia</taxon>
        <taxon>Autobranchia</taxon>
        <taxon>Pteriomorphia</taxon>
        <taxon>Mytilida</taxon>
        <taxon>Mytiloidea</taxon>
        <taxon>Mytilidae</taxon>
        <taxon>Mytilinae</taxon>
        <taxon>Mytilus</taxon>
    </lineage>
</organism>
<dbReference type="SUPFAM" id="SSF57196">
    <property type="entry name" value="EGF/Laminin"/>
    <property type="match status" value="2"/>
</dbReference>
<dbReference type="PROSITE" id="PS01187">
    <property type="entry name" value="EGF_CA"/>
    <property type="match status" value="1"/>
</dbReference>
<dbReference type="PROSITE" id="PS50835">
    <property type="entry name" value="IG_LIKE"/>
    <property type="match status" value="4"/>
</dbReference>
<dbReference type="GO" id="GO:0050808">
    <property type="term" value="P:synapse organization"/>
    <property type="evidence" value="ECO:0007669"/>
    <property type="project" value="TreeGrafter"/>
</dbReference>
<keyword evidence="2 8" id="KW-0420">Kringle</keyword>
<evidence type="ECO:0000256" key="8">
    <source>
        <dbReference type="PROSITE-ProRule" id="PRU00121"/>
    </source>
</evidence>
<dbReference type="SUPFAM" id="SSF48726">
    <property type="entry name" value="Immunoglobulin"/>
    <property type="match status" value="3"/>
</dbReference>
<feature type="domain" description="Kringle" evidence="11">
    <location>
        <begin position="53"/>
        <end position="116"/>
    </location>
</feature>
<evidence type="ECO:0000313" key="15">
    <source>
        <dbReference type="Proteomes" id="UP000596742"/>
    </source>
</evidence>
<evidence type="ECO:0000259" key="13">
    <source>
        <dbReference type="PROSITE" id="PS50923"/>
    </source>
</evidence>
<dbReference type="SUPFAM" id="SSF57535">
    <property type="entry name" value="Complement control module/SCR domain"/>
    <property type="match status" value="2"/>
</dbReference>
<feature type="domain" description="Kringle" evidence="11">
    <location>
        <begin position="539"/>
        <end position="599"/>
    </location>
</feature>
<dbReference type="AlphaFoldDB" id="A0A8B6BYE6"/>
<evidence type="ECO:0000256" key="3">
    <source>
        <dbReference type="ARBA" id="ARBA00022729"/>
    </source>
</evidence>
<dbReference type="Gene3D" id="2.40.20.10">
    <property type="entry name" value="Plasminogen Kringle 4"/>
    <property type="match status" value="2"/>
</dbReference>
<dbReference type="Proteomes" id="UP000596742">
    <property type="component" value="Unassembled WGS sequence"/>
</dbReference>
<dbReference type="PRINTS" id="PR00010">
    <property type="entry name" value="EGFBLOOD"/>
</dbReference>
<evidence type="ECO:0000256" key="2">
    <source>
        <dbReference type="ARBA" id="ARBA00022572"/>
    </source>
</evidence>
<keyword evidence="6" id="KW-0325">Glycoprotein</keyword>
<dbReference type="GO" id="GO:0008046">
    <property type="term" value="F:axon guidance receptor activity"/>
    <property type="evidence" value="ECO:0007669"/>
    <property type="project" value="TreeGrafter"/>
</dbReference>
<dbReference type="CDD" id="cd00033">
    <property type="entry name" value="CCP"/>
    <property type="match status" value="2"/>
</dbReference>
<dbReference type="PROSITE" id="PS50026">
    <property type="entry name" value="EGF_3"/>
    <property type="match status" value="2"/>
</dbReference>
<feature type="disulfide bond" evidence="9">
    <location>
        <begin position="631"/>
        <end position="658"/>
    </location>
</feature>
<dbReference type="Pfam" id="PF13927">
    <property type="entry name" value="Ig_3"/>
    <property type="match status" value="1"/>
</dbReference>
<dbReference type="InterPro" id="IPR003599">
    <property type="entry name" value="Ig_sub"/>
</dbReference>
<dbReference type="EMBL" id="UYJE01000856">
    <property type="protein sequence ID" value="VDH97109.1"/>
    <property type="molecule type" value="Genomic_DNA"/>
</dbReference>
<dbReference type="FunFam" id="2.10.25.10:FF:000143">
    <property type="entry name" value="Protein crumbs 1"/>
    <property type="match status" value="1"/>
</dbReference>
<evidence type="ECO:0000256" key="6">
    <source>
        <dbReference type="ARBA" id="ARBA00023180"/>
    </source>
</evidence>
<dbReference type="InterPro" id="IPR018097">
    <property type="entry name" value="EGF_Ca-bd_CS"/>
</dbReference>
<dbReference type="PANTHER" id="PTHR45080:SF8">
    <property type="entry name" value="IG-LIKE DOMAIN-CONTAINING PROTEIN"/>
    <property type="match status" value="1"/>
</dbReference>
<feature type="domain" description="Ig-like" evidence="12">
    <location>
        <begin position="260"/>
        <end position="332"/>
    </location>
</feature>
<evidence type="ECO:0000259" key="10">
    <source>
        <dbReference type="PROSITE" id="PS50026"/>
    </source>
</evidence>
<dbReference type="InterPro" id="IPR000001">
    <property type="entry name" value="Kringle"/>
</dbReference>
<dbReference type="GO" id="GO:0043025">
    <property type="term" value="C:neuronal cell body"/>
    <property type="evidence" value="ECO:0007669"/>
    <property type="project" value="TreeGrafter"/>
</dbReference>
<dbReference type="PANTHER" id="PTHR45080">
    <property type="entry name" value="CONTACTIN 5"/>
    <property type="match status" value="1"/>
</dbReference>
<name>A0A8B6BYE6_MYTGA</name>
<dbReference type="Pfam" id="PF00008">
    <property type="entry name" value="EGF"/>
    <property type="match status" value="1"/>
</dbReference>
<evidence type="ECO:0000256" key="9">
    <source>
        <dbReference type="PROSITE-ProRule" id="PRU00302"/>
    </source>
</evidence>
<dbReference type="SMART" id="SM00181">
    <property type="entry name" value="EGF"/>
    <property type="match status" value="2"/>
</dbReference>
<dbReference type="InterPro" id="IPR013783">
    <property type="entry name" value="Ig-like_fold"/>
</dbReference>
<dbReference type="SMART" id="SM00179">
    <property type="entry name" value="EGF_CA"/>
    <property type="match status" value="2"/>
</dbReference>
<keyword evidence="4" id="KW-0677">Repeat</keyword>
<feature type="disulfide bond" evidence="7">
    <location>
        <begin position="202"/>
        <end position="211"/>
    </location>
</feature>
<dbReference type="InterPro" id="IPR000742">
    <property type="entry name" value="EGF"/>
</dbReference>
<dbReference type="InterPro" id="IPR013806">
    <property type="entry name" value="Kringle-like"/>
</dbReference>
<dbReference type="PROSITE" id="PS50923">
    <property type="entry name" value="SUSHI"/>
    <property type="match status" value="2"/>
</dbReference>
<dbReference type="GO" id="GO:0030424">
    <property type="term" value="C:axon"/>
    <property type="evidence" value="ECO:0007669"/>
    <property type="project" value="TreeGrafter"/>
</dbReference>
<dbReference type="CDD" id="cd00054">
    <property type="entry name" value="EGF_CA"/>
    <property type="match status" value="1"/>
</dbReference>
<dbReference type="OrthoDB" id="6155375at2759"/>
<feature type="domain" description="Ig-like" evidence="12">
    <location>
        <begin position="661"/>
        <end position="700"/>
    </location>
</feature>
<evidence type="ECO:0000313" key="14">
    <source>
        <dbReference type="EMBL" id="VDH97109.1"/>
    </source>
</evidence>
<dbReference type="PROSITE" id="PS00022">
    <property type="entry name" value="EGF_1"/>
    <property type="match status" value="2"/>
</dbReference>
<keyword evidence="5 7" id="KW-1015">Disulfide bond</keyword>
<reference evidence="14" key="1">
    <citation type="submission" date="2018-11" db="EMBL/GenBank/DDBJ databases">
        <authorList>
            <person name="Alioto T."/>
            <person name="Alioto T."/>
        </authorList>
    </citation>
    <scope>NUCLEOTIDE SEQUENCE</scope>
</reference>
<comment type="caution">
    <text evidence="7">Lacks conserved residue(s) required for the propagation of feature annotation.</text>
</comment>
<dbReference type="InterPro" id="IPR000152">
    <property type="entry name" value="EGF-type_Asp/Asn_hydroxyl_site"/>
</dbReference>
<dbReference type="Pfam" id="PF00084">
    <property type="entry name" value="Sushi"/>
    <property type="match status" value="2"/>
</dbReference>
<feature type="disulfide bond" evidence="7">
    <location>
        <begin position="241"/>
        <end position="250"/>
    </location>
</feature>
<dbReference type="InterPro" id="IPR000436">
    <property type="entry name" value="Sushi_SCR_CCP_dom"/>
</dbReference>
<feature type="domain" description="Ig-like" evidence="12">
    <location>
        <begin position="438"/>
        <end position="524"/>
    </location>
</feature>
<keyword evidence="3" id="KW-0732">Signal</keyword>
<feature type="disulfide bond" evidence="9">
    <location>
        <begin position="147"/>
        <end position="174"/>
    </location>
</feature>
<dbReference type="PROSITE" id="PS50070">
    <property type="entry name" value="KRINGLE_2"/>
    <property type="match status" value="2"/>
</dbReference>
<keyword evidence="9" id="KW-0768">Sushi</keyword>
<keyword evidence="1 7" id="KW-0245">EGF-like domain</keyword>